<dbReference type="EMBL" id="OY731407">
    <property type="protein sequence ID" value="CAJ1976359.1"/>
    <property type="molecule type" value="Genomic_DNA"/>
</dbReference>
<reference evidence="1" key="1">
    <citation type="submission" date="2023-10" db="EMBL/GenBank/DDBJ databases">
        <authorList>
            <person name="Domelevo Entfellner J.-B."/>
        </authorList>
    </citation>
    <scope>NUCLEOTIDE SEQUENCE</scope>
</reference>
<organism evidence="1 2">
    <name type="scientific">Sphenostylis stenocarpa</name>
    <dbReference type="NCBI Taxonomy" id="92480"/>
    <lineage>
        <taxon>Eukaryota</taxon>
        <taxon>Viridiplantae</taxon>
        <taxon>Streptophyta</taxon>
        <taxon>Embryophyta</taxon>
        <taxon>Tracheophyta</taxon>
        <taxon>Spermatophyta</taxon>
        <taxon>Magnoliopsida</taxon>
        <taxon>eudicotyledons</taxon>
        <taxon>Gunneridae</taxon>
        <taxon>Pentapetalae</taxon>
        <taxon>rosids</taxon>
        <taxon>fabids</taxon>
        <taxon>Fabales</taxon>
        <taxon>Fabaceae</taxon>
        <taxon>Papilionoideae</taxon>
        <taxon>50 kb inversion clade</taxon>
        <taxon>NPAAA clade</taxon>
        <taxon>indigoferoid/millettioid clade</taxon>
        <taxon>Phaseoleae</taxon>
        <taxon>Sphenostylis</taxon>
    </lineage>
</organism>
<keyword evidence="2" id="KW-1185">Reference proteome</keyword>
<accession>A0AA86VWA2</accession>
<dbReference type="Gramene" id="rna-AYBTSS11_LOCUS28496">
    <property type="protein sequence ID" value="CAJ1976359.1"/>
    <property type="gene ID" value="gene-AYBTSS11_LOCUS28496"/>
</dbReference>
<evidence type="ECO:0000313" key="1">
    <source>
        <dbReference type="EMBL" id="CAJ1976359.1"/>
    </source>
</evidence>
<proteinExistence type="predicted"/>
<dbReference type="AlphaFoldDB" id="A0AA86VWA2"/>
<evidence type="ECO:0000313" key="2">
    <source>
        <dbReference type="Proteomes" id="UP001189624"/>
    </source>
</evidence>
<gene>
    <name evidence="1" type="ORF">AYBTSS11_LOCUS28496</name>
</gene>
<name>A0AA86VWA2_9FABA</name>
<protein>
    <submittedName>
        <fullName evidence="1">Uncharacterized protein</fullName>
    </submittedName>
</protein>
<dbReference type="Proteomes" id="UP001189624">
    <property type="component" value="Chromosome 10"/>
</dbReference>
<sequence length="64" mass="7271">MRYAPRISISTIRNAWQELVILATNEEIDEGSLLCMPVGIRNYSGYTKASLFSTTPKLVFEYIV</sequence>